<reference evidence="1" key="1">
    <citation type="submission" date="2020-04" db="EMBL/GenBank/DDBJ databases">
        <authorList>
            <person name="Zhang T."/>
        </authorList>
    </citation>
    <scope>NUCLEOTIDE SEQUENCE</scope>
    <source>
        <strain evidence="1">HKST-UBA10</strain>
    </source>
</reference>
<dbReference type="Proteomes" id="UP000782843">
    <property type="component" value="Unassembled WGS sequence"/>
</dbReference>
<evidence type="ECO:0000313" key="2">
    <source>
        <dbReference type="Proteomes" id="UP000782843"/>
    </source>
</evidence>
<accession>A0A955RIP4</accession>
<sequence length="186" mass="20452">MVNTADTAFKPTIVERNSTLTFSTELSLPESRTILGGTEYRRTLKGQLCAVAGETIKLVRAKDIVDRSKSRGVAESIAAHPQMQNIIPNRPYTLNVFTSADQIPQVVIIPVKKLKGTKPTDPANKPLFVNGRDLIVHLDHIINDGLDTSGNLRETYQLLITLFDSTPQTNGDPRCIKGNLNNSESK</sequence>
<proteinExistence type="predicted"/>
<protein>
    <submittedName>
        <fullName evidence="1">Uncharacterized protein</fullName>
    </submittedName>
</protein>
<gene>
    <name evidence="1" type="ORF">KC660_04255</name>
</gene>
<reference evidence="1" key="2">
    <citation type="journal article" date="2021" name="Microbiome">
        <title>Successional dynamics and alternative stable states in a saline activated sludge microbial community over 9 years.</title>
        <authorList>
            <person name="Wang Y."/>
            <person name="Ye J."/>
            <person name="Ju F."/>
            <person name="Liu L."/>
            <person name="Boyd J.A."/>
            <person name="Deng Y."/>
            <person name="Parks D.H."/>
            <person name="Jiang X."/>
            <person name="Yin X."/>
            <person name="Woodcroft B.J."/>
            <person name="Tyson G.W."/>
            <person name="Hugenholtz P."/>
            <person name="Polz M.F."/>
            <person name="Zhang T."/>
        </authorList>
    </citation>
    <scope>NUCLEOTIDE SEQUENCE</scope>
    <source>
        <strain evidence="1">HKST-UBA10</strain>
    </source>
</reference>
<evidence type="ECO:0000313" key="1">
    <source>
        <dbReference type="EMBL" id="MCA9382589.1"/>
    </source>
</evidence>
<name>A0A955RIP4_9BACT</name>
<organism evidence="1 2">
    <name type="scientific">Candidatus Dojkabacteria bacterium</name>
    <dbReference type="NCBI Taxonomy" id="2099670"/>
    <lineage>
        <taxon>Bacteria</taxon>
        <taxon>Candidatus Dojkabacteria</taxon>
    </lineage>
</organism>
<dbReference type="AlphaFoldDB" id="A0A955RIP4"/>
<comment type="caution">
    <text evidence="1">The sequence shown here is derived from an EMBL/GenBank/DDBJ whole genome shotgun (WGS) entry which is preliminary data.</text>
</comment>
<dbReference type="EMBL" id="JAGQLG010000174">
    <property type="protein sequence ID" value="MCA9382589.1"/>
    <property type="molecule type" value="Genomic_DNA"/>
</dbReference>